<dbReference type="OrthoDB" id="167073at2157"/>
<dbReference type="InterPro" id="IPR023393">
    <property type="entry name" value="START-like_dom_sf"/>
</dbReference>
<proteinExistence type="predicted"/>
<dbReference type="AlphaFoldDB" id="A0A0F7P838"/>
<dbReference type="HOGENOM" id="CLU_1507348_0_0_2"/>
<evidence type="ECO:0000313" key="2">
    <source>
        <dbReference type="EMBL" id="ALG81718.1"/>
    </source>
</evidence>
<dbReference type="SUPFAM" id="SSF55961">
    <property type="entry name" value="Bet v1-like"/>
    <property type="match status" value="1"/>
</dbReference>
<dbReference type="Pfam" id="PF10604">
    <property type="entry name" value="Polyketide_cyc2"/>
    <property type="match status" value="1"/>
</dbReference>
<dbReference type="InterPro" id="IPR019587">
    <property type="entry name" value="Polyketide_cyclase/dehydratase"/>
</dbReference>
<dbReference type="EMBL" id="CP011564">
    <property type="protein sequence ID" value="ALG81718.1"/>
    <property type="molecule type" value="Genomic_DNA"/>
</dbReference>
<organism evidence="1 4">
    <name type="scientific">Halanaeroarchaeum sulfurireducens</name>
    <dbReference type="NCBI Taxonomy" id="1604004"/>
    <lineage>
        <taxon>Archaea</taxon>
        <taxon>Methanobacteriati</taxon>
        <taxon>Methanobacteriota</taxon>
        <taxon>Stenosarchaea group</taxon>
        <taxon>Halobacteria</taxon>
        <taxon>Halobacteriales</taxon>
        <taxon>Halobacteriaceae</taxon>
        <taxon>Halanaeroarchaeum</taxon>
    </lineage>
</organism>
<keyword evidence="4" id="KW-1185">Reference proteome</keyword>
<protein>
    <submittedName>
        <fullName evidence="1">Polyketide cyclase/dehydrase family protein</fullName>
    </submittedName>
</protein>
<dbReference type="Proteomes" id="UP000069906">
    <property type="component" value="Chromosome"/>
</dbReference>
<sequence length="166" mass="18884">MDTIEVRTTVERAPDVVFPFLADFTGYAEYSKHLRRVSVDGDGGVGTTYRLTFGWWKLTYDAHARVTAVETPRTIEWEVVSDLDAHGRWVVEPLDDGNRTLVRFVVTYDPESVSSGILDVPRFVSLDWVVRKAIGLIEAEGRRVVRRVVADLEGESRPVDLEVEYR</sequence>
<evidence type="ECO:0000313" key="1">
    <source>
        <dbReference type="EMBL" id="AKH97316.1"/>
    </source>
</evidence>
<dbReference type="Proteomes" id="UP000060390">
    <property type="component" value="Chromosome"/>
</dbReference>
<evidence type="ECO:0000313" key="3">
    <source>
        <dbReference type="Proteomes" id="UP000060390"/>
    </source>
</evidence>
<accession>A0A0F7P838</accession>
<reference evidence="2 3" key="3">
    <citation type="journal article" date="2016" name="Stand. Genomic Sci.">
        <title>Complete genome sequence of 'Halanaeroarchaeum sulfurireducens' M27-SA2, a sulfur-reducing and acetate-oxidizing haloarchaeon from the deep-sea hypersaline anoxic lake Medee.</title>
        <authorList>
            <person name="Messina E."/>
            <person name="Sorokin D.Y."/>
            <person name="Kublanov I.V."/>
            <person name="Toshchakov S."/>
            <person name="Lopatina A."/>
            <person name="Arcadi E."/>
            <person name="Smedile F."/>
            <person name="La Spada G."/>
            <person name="La Cono V."/>
            <person name="Yakimov M.M."/>
        </authorList>
    </citation>
    <scope>NUCLEOTIDE SEQUENCE [LARGE SCALE GENOMIC DNA]</scope>
    <source>
        <strain evidence="2 3">M27-SA2</strain>
    </source>
</reference>
<dbReference type="EMBL" id="CP008874">
    <property type="protein sequence ID" value="AKH97316.1"/>
    <property type="molecule type" value="Genomic_DNA"/>
</dbReference>
<name>A0A0F7P838_9EURY</name>
<dbReference type="KEGG" id="hsf:HLASA_0819"/>
<dbReference type="CDD" id="cd07812">
    <property type="entry name" value="SRPBCC"/>
    <property type="match status" value="1"/>
</dbReference>
<dbReference type="RefSeq" id="WP_050048097.1">
    <property type="nucleotide sequence ID" value="NZ_CP008874.1"/>
</dbReference>
<evidence type="ECO:0000313" key="4">
    <source>
        <dbReference type="Proteomes" id="UP000069906"/>
    </source>
</evidence>
<gene>
    <name evidence="2" type="ORF">HLASA_0819</name>
    <name evidence="1" type="ORF">HLASF_0822</name>
</gene>
<reference evidence="3" key="2">
    <citation type="submission" date="2015-05" db="EMBL/GenBank/DDBJ databases">
        <title>Complete genome sequence of Halanaeroarchaeum sulfurireducens type strain M27-SA2, a sulfate-reducer haloarchaeon from marine anoxic lake Medee.</title>
        <authorList>
            <person name="Messina E."/>
            <person name="Kublanov I.V."/>
            <person name="Toshchakov S."/>
            <person name="Arcadi E."/>
            <person name="La Spada G."/>
            <person name="La Cono V."/>
            <person name="Yakimov M.M."/>
        </authorList>
    </citation>
    <scope>NUCLEOTIDE SEQUENCE [LARGE SCALE GENOMIC DNA]</scope>
    <source>
        <strain evidence="3">M27-SA2</strain>
    </source>
</reference>
<dbReference type="GeneID" id="26010181"/>
<dbReference type="Gene3D" id="3.30.530.20">
    <property type="match status" value="1"/>
</dbReference>
<dbReference type="KEGG" id="hsu:HLASF_0822"/>
<reference evidence="1 4" key="1">
    <citation type="journal article" date="2015" name="ISME J.">
        <title>Elemental sulfur and acetate can support life of a novel strictly anaerobic haloarchaeon.</title>
        <authorList>
            <person name="Sorokin D.Y."/>
            <person name="Kublanov I.V."/>
            <person name="Gavrilov S.N."/>
            <person name="Rojo D."/>
            <person name="Roman P."/>
            <person name="Golyshin P.N."/>
            <person name="Slepak V.Z."/>
            <person name="Smedile F."/>
            <person name="Ferrer M."/>
            <person name="Messina E."/>
            <person name="La Cono V."/>
            <person name="Yakimov M.M."/>
        </authorList>
    </citation>
    <scope>NUCLEOTIDE SEQUENCE [LARGE SCALE GENOMIC DNA]</scope>
    <source>
        <strain evidence="1 4">HSR2</strain>
    </source>
</reference>